<gene>
    <name evidence="1" type="ORF">BT63DRAFT_53413</name>
</gene>
<dbReference type="Proteomes" id="UP000799302">
    <property type="component" value="Unassembled WGS sequence"/>
</dbReference>
<name>A0A6A6U5K5_9PEZI</name>
<evidence type="ECO:0000313" key="2">
    <source>
        <dbReference type="Proteomes" id="UP000799302"/>
    </source>
</evidence>
<reference evidence="1" key="1">
    <citation type="journal article" date="2020" name="Stud. Mycol.">
        <title>101 Dothideomycetes genomes: a test case for predicting lifestyles and emergence of pathogens.</title>
        <authorList>
            <person name="Haridas S."/>
            <person name="Albert R."/>
            <person name="Binder M."/>
            <person name="Bloem J."/>
            <person name="Labutti K."/>
            <person name="Salamov A."/>
            <person name="Andreopoulos B."/>
            <person name="Baker S."/>
            <person name="Barry K."/>
            <person name="Bills G."/>
            <person name="Bluhm B."/>
            <person name="Cannon C."/>
            <person name="Castanera R."/>
            <person name="Culley D."/>
            <person name="Daum C."/>
            <person name="Ezra D."/>
            <person name="Gonzalez J."/>
            <person name="Henrissat B."/>
            <person name="Kuo A."/>
            <person name="Liang C."/>
            <person name="Lipzen A."/>
            <person name="Lutzoni F."/>
            <person name="Magnuson J."/>
            <person name="Mondo S."/>
            <person name="Nolan M."/>
            <person name="Ohm R."/>
            <person name="Pangilinan J."/>
            <person name="Park H.-J."/>
            <person name="Ramirez L."/>
            <person name="Alfaro M."/>
            <person name="Sun H."/>
            <person name="Tritt A."/>
            <person name="Yoshinaga Y."/>
            <person name="Zwiers L.-H."/>
            <person name="Turgeon B."/>
            <person name="Goodwin S."/>
            <person name="Spatafora J."/>
            <person name="Crous P."/>
            <person name="Grigoriev I."/>
        </authorList>
    </citation>
    <scope>NUCLEOTIDE SEQUENCE</scope>
    <source>
        <strain evidence="1">CBS 115976</strain>
    </source>
</reference>
<protein>
    <submittedName>
        <fullName evidence="1">Uncharacterized protein</fullName>
    </submittedName>
</protein>
<proteinExistence type="predicted"/>
<organism evidence="1 2">
    <name type="scientific">Microthyrium microscopicum</name>
    <dbReference type="NCBI Taxonomy" id="703497"/>
    <lineage>
        <taxon>Eukaryota</taxon>
        <taxon>Fungi</taxon>
        <taxon>Dikarya</taxon>
        <taxon>Ascomycota</taxon>
        <taxon>Pezizomycotina</taxon>
        <taxon>Dothideomycetes</taxon>
        <taxon>Dothideomycetes incertae sedis</taxon>
        <taxon>Microthyriales</taxon>
        <taxon>Microthyriaceae</taxon>
        <taxon>Microthyrium</taxon>
    </lineage>
</organism>
<keyword evidence="2" id="KW-1185">Reference proteome</keyword>
<sequence length="182" mass="21126">MAEANMGAGRFHMLGLPLEILTMIIDEALIPLYGWTTLPIETCCGEGGSKSTARTLSQVCQLFKAIIRPMLYRSLSFKIPEINYNRRYNLTKEDARHCHILNVRFEDCPDLLERILAYKAPNIDFDFLHLWSMAKNKDKCNVECLRIHVPDINIPVFQQIHFRMLETMFENMPRLKHLTITG</sequence>
<evidence type="ECO:0000313" key="1">
    <source>
        <dbReference type="EMBL" id="KAF2666224.1"/>
    </source>
</evidence>
<accession>A0A6A6U5K5</accession>
<dbReference type="EMBL" id="MU004239">
    <property type="protein sequence ID" value="KAF2666224.1"/>
    <property type="molecule type" value="Genomic_DNA"/>
</dbReference>
<dbReference type="AlphaFoldDB" id="A0A6A6U5K5"/>